<feature type="domain" description="C3H1-type" evidence="6">
    <location>
        <begin position="1"/>
        <end position="22"/>
    </location>
</feature>
<feature type="compositionally biased region" description="Pro residues" evidence="5">
    <location>
        <begin position="272"/>
        <end position="288"/>
    </location>
</feature>
<dbReference type="InterPro" id="IPR000571">
    <property type="entry name" value="Znf_CCCH"/>
</dbReference>
<dbReference type="InterPro" id="IPR045234">
    <property type="entry name" value="Unkempt-like"/>
</dbReference>
<evidence type="ECO:0000256" key="1">
    <source>
        <dbReference type="ARBA" id="ARBA00022723"/>
    </source>
</evidence>
<sequence length="310" mass="31986">MFEFKEGSCIRGDACPYAHGIFECWLHPTRYRTQLCTDGAGCRRRVCFFAHRKCEVRVPEEVAPLPQELRDGLAAEALALELSGKLGPLGNLPGSPAESAASPRIGVPDLGGEAGGAQGRPFTLEDAAALAGLNRPRFNAQLEHEEALQRHEYAGLQQHQQLLGALSLPCFPHGLEAQGPLTPVASQLFAHQTAEPALLLATLRSLTASAEQQGAAAGFGGLGGQQLGSEGADALARAISAPGSAFASSLGTYLGGGADAGHGSGRQGPLFDPAPPPSARPPVAPTPPEARRAGGPTLGRPASFDECVGN</sequence>
<keyword evidence="1 4" id="KW-0479">Metal-binding</keyword>
<accession>A0AAD9IL72</accession>
<dbReference type="GO" id="GO:0008270">
    <property type="term" value="F:zinc ion binding"/>
    <property type="evidence" value="ECO:0007669"/>
    <property type="project" value="UniProtKB-KW"/>
</dbReference>
<dbReference type="Proteomes" id="UP001255856">
    <property type="component" value="Unassembled WGS sequence"/>
</dbReference>
<evidence type="ECO:0000256" key="4">
    <source>
        <dbReference type="PROSITE-ProRule" id="PRU00723"/>
    </source>
</evidence>
<keyword evidence="8" id="KW-1185">Reference proteome</keyword>
<protein>
    <recommendedName>
        <fullName evidence="6">C3H1-type domain-containing protein</fullName>
    </recommendedName>
</protein>
<keyword evidence="3 4" id="KW-0862">Zinc</keyword>
<proteinExistence type="predicted"/>
<name>A0AAD9IL72_PROWI</name>
<reference evidence="7" key="1">
    <citation type="submission" date="2021-01" db="EMBL/GenBank/DDBJ databases">
        <authorList>
            <person name="Eckstrom K.M.E."/>
        </authorList>
    </citation>
    <scope>NUCLEOTIDE SEQUENCE</scope>
    <source>
        <strain evidence="7">UVCC 0001</strain>
    </source>
</reference>
<dbReference type="Pfam" id="PF00642">
    <property type="entry name" value="zf-CCCH"/>
    <property type="match status" value="1"/>
</dbReference>
<comment type="caution">
    <text evidence="7">The sequence shown here is derived from an EMBL/GenBank/DDBJ whole genome shotgun (WGS) entry which is preliminary data.</text>
</comment>
<dbReference type="PROSITE" id="PS50103">
    <property type="entry name" value="ZF_C3H1"/>
    <property type="match status" value="1"/>
</dbReference>
<dbReference type="Gene3D" id="3.30.1370.210">
    <property type="match status" value="1"/>
</dbReference>
<keyword evidence="2 4" id="KW-0863">Zinc-finger</keyword>
<organism evidence="7 8">
    <name type="scientific">Prototheca wickerhamii</name>
    <dbReference type="NCBI Taxonomy" id="3111"/>
    <lineage>
        <taxon>Eukaryota</taxon>
        <taxon>Viridiplantae</taxon>
        <taxon>Chlorophyta</taxon>
        <taxon>core chlorophytes</taxon>
        <taxon>Trebouxiophyceae</taxon>
        <taxon>Chlorellales</taxon>
        <taxon>Chlorellaceae</taxon>
        <taxon>Prototheca</taxon>
    </lineage>
</organism>
<evidence type="ECO:0000256" key="5">
    <source>
        <dbReference type="SAM" id="MobiDB-lite"/>
    </source>
</evidence>
<evidence type="ECO:0000256" key="2">
    <source>
        <dbReference type="ARBA" id="ARBA00022771"/>
    </source>
</evidence>
<evidence type="ECO:0000259" key="6">
    <source>
        <dbReference type="PROSITE" id="PS50103"/>
    </source>
</evidence>
<dbReference type="EMBL" id="JASFZW010000005">
    <property type="protein sequence ID" value="KAK2078012.1"/>
    <property type="molecule type" value="Genomic_DNA"/>
</dbReference>
<dbReference type="AlphaFoldDB" id="A0AAD9IL72"/>
<evidence type="ECO:0000256" key="3">
    <source>
        <dbReference type="ARBA" id="ARBA00022833"/>
    </source>
</evidence>
<dbReference type="PANTHER" id="PTHR14493:SF50">
    <property type="entry name" value="RING FINGER PROTEIN UNKEMPT"/>
    <property type="match status" value="1"/>
</dbReference>
<feature type="region of interest" description="Disordered" evidence="5">
    <location>
        <begin position="258"/>
        <end position="310"/>
    </location>
</feature>
<evidence type="ECO:0000313" key="7">
    <source>
        <dbReference type="EMBL" id="KAK2078012.1"/>
    </source>
</evidence>
<gene>
    <name evidence="7" type="ORF">QBZ16_003880</name>
</gene>
<feature type="zinc finger region" description="C3H1-type" evidence="4">
    <location>
        <begin position="1"/>
        <end position="22"/>
    </location>
</feature>
<evidence type="ECO:0000313" key="8">
    <source>
        <dbReference type="Proteomes" id="UP001255856"/>
    </source>
</evidence>
<dbReference type="PANTHER" id="PTHR14493">
    <property type="entry name" value="UNKEMPT FAMILY MEMBER"/>
    <property type="match status" value="1"/>
</dbReference>